<keyword evidence="5 12" id="KW-0808">Transferase</keyword>
<feature type="domain" description="Fucosyltransferase N-terminal" evidence="14">
    <location>
        <begin position="89"/>
        <end position="199"/>
    </location>
</feature>
<feature type="transmembrane region" description="Helical" evidence="12">
    <location>
        <begin position="7"/>
        <end position="26"/>
    </location>
</feature>
<evidence type="ECO:0000256" key="7">
    <source>
        <dbReference type="ARBA" id="ARBA00022968"/>
    </source>
</evidence>
<dbReference type="InterPro" id="IPR055270">
    <property type="entry name" value="Glyco_tran_10_C"/>
</dbReference>
<keyword evidence="9 12" id="KW-0333">Golgi apparatus</keyword>
<keyword evidence="7" id="KW-0735">Signal-anchor</keyword>
<evidence type="ECO:0000313" key="16">
    <source>
        <dbReference type="Proteomes" id="UP000749559"/>
    </source>
</evidence>
<dbReference type="EC" id="2.4.1.-" evidence="12"/>
<keyword evidence="6 12" id="KW-0812">Transmembrane</keyword>
<dbReference type="FunFam" id="3.40.50.11660:FF:000004">
    <property type="entry name" value="Glycoprotein 3-alpha-L-fucosyltransferase A"/>
    <property type="match status" value="1"/>
</dbReference>
<keyword evidence="4 12" id="KW-0328">Glycosyltransferase</keyword>
<dbReference type="InterPro" id="IPR001503">
    <property type="entry name" value="Glyco_trans_10"/>
</dbReference>
<keyword evidence="10 12" id="KW-0472">Membrane</keyword>
<comment type="caution">
    <text evidence="15">The sequence shown here is derived from an EMBL/GenBank/DDBJ whole genome shotgun (WGS) entry which is preliminary data.</text>
</comment>
<dbReference type="GO" id="GO:0032580">
    <property type="term" value="C:Golgi cisterna membrane"/>
    <property type="evidence" value="ECO:0007669"/>
    <property type="project" value="UniProtKB-SubCell"/>
</dbReference>
<evidence type="ECO:0000256" key="12">
    <source>
        <dbReference type="RuleBase" id="RU003832"/>
    </source>
</evidence>
<proteinExistence type="inferred from homology"/>
<dbReference type="Pfam" id="PF00852">
    <property type="entry name" value="Glyco_transf_10"/>
    <property type="match status" value="1"/>
</dbReference>
<protein>
    <recommendedName>
        <fullName evidence="12">Fucosyltransferase</fullName>
        <ecNumber evidence="12">2.4.1.-</ecNumber>
    </recommendedName>
</protein>
<dbReference type="OrthoDB" id="427096at2759"/>
<dbReference type="InterPro" id="IPR031481">
    <property type="entry name" value="Glyco_tran_10_N"/>
</dbReference>
<evidence type="ECO:0000256" key="9">
    <source>
        <dbReference type="ARBA" id="ARBA00023034"/>
    </source>
</evidence>
<evidence type="ECO:0000256" key="2">
    <source>
        <dbReference type="ARBA" id="ARBA00004922"/>
    </source>
</evidence>
<reference evidence="15" key="1">
    <citation type="submission" date="2022-03" db="EMBL/GenBank/DDBJ databases">
        <authorList>
            <person name="Martin C."/>
        </authorList>
    </citation>
    <scope>NUCLEOTIDE SEQUENCE</scope>
</reference>
<gene>
    <name evidence="15" type="ORF">OFUS_LOCUS14302</name>
</gene>
<evidence type="ECO:0000256" key="11">
    <source>
        <dbReference type="ARBA" id="ARBA00023180"/>
    </source>
</evidence>
<sequence length="426" mass="50728">MLKKLRWTVGFIFLILCIILLRQYIFDNNHPTRLTKMSYKLKDTEWKIRNKHPDSELDKKISLDKLRYCRHFPCKNKTASKNNNLPLKRKKTILLYNSFWEMKGWQFGVGSEPFKKKKCHYDQCRVTHNRSLLESSDAVLFHITQLGQDKPKIRFPHQRWVFFQMESPVLNANEYKNWNGLFNWTMTYRRDSDIHIRYGAVLPTSETKDMYFYHSSNAIKLNATKKTKPLAWLVSHCYTQGKREKLMKQLQKYTPVDIYGGCSNKNLRCARNTSAHDAQYDCFMMLGQKYKFHFAAENSMCKSYVTEKLFNTLAYGMVPLVYGHEDYSEILPPHSYIDITKFKNAESLATLLTDLHNDDQRYDEYFAWKKNYTAFGYTDSYHLSWCDLCEKLHTDTTPKVYDHIDQWWNEDTDCIDPSDLMKSWNI</sequence>
<dbReference type="Proteomes" id="UP000749559">
    <property type="component" value="Unassembled WGS sequence"/>
</dbReference>
<dbReference type="AlphaFoldDB" id="A0A8J1UJM7"/>
<evidence type="ECO:0000256" key="1">
    <source>
        <dbReference type="ARBA" id="ARBA00004323"/>
    </source>
</evidence>
<dbReference type="Gene3D" id="3.40.50.11660">
    <property type="entry name" value="Glycosyl transferase family 10, C-terminal domain"/>
    <property type="match status" value="1"/>
</dbReference>
<dbReference type="GO" id="GO:0008417">
    <property type="term" value="F:fucosyltransferase activity"/>
    <property type="evidence" value="ECO:0007669"/>
    <property type="project" value="InterPro"/>
</dbReference>
<evidence type="ECO:0000256" key="8">
    <source>
        <dbReference type="ARBA" id="ARBA00022989"/>
    </source>
</evidence>
<evidence type="ECO:0000259" key="13">
    <source>
        <dbReference type="Pfam" id="PF00852"/>
    </source>
</evidence>
<feature type="domain" description="Fucosyltransferase C-terminal" evidence="13">
    <location>
        <begin position="224"/>
        <end position="407"/>
    </location>
</feature>
<keyword evidence="16" id="KW-1185">Reference proteome</keyword>
<keyword evidence="8 12" id="KW-1133">Transmembrane helix</keyword>
<evidence type="ECO:0000256" key="6">
    <source>
        <dbReference type="ARBA" id="ARBA00022692"/>
    </source>
</evidence>
<dbReference type="InterPro" id="IPR038577">
    <property type="entry name" value="GT10-like_C_sf"/>
</dbReference>
<dbReference type="EMBL" id="CAIIXF020000007">
    <property type="protein sequence ID" value="CAH1788846.1"/>
    <property type="molecule type" value="Genomic_DNA"/>
</dbReference>
<dbReference type="PANTHER" id="PTHR48438:SF1">
    <property type="entry name" value="ALPHA-(1,3)-FUCOSYLTRANSFERASE C-RELATED"/>
    <property type="match status" value="1"/>
</dbReference>
<keyword evidence="11" id="KW-0325">Glycoprotein</keyword>
<evidence type="ECO:0000256" key="10">
    <source>
        <dbReference type="ARBA" id="ARBA00023136"/>
    </source>
</evidence>
<evidence type="ECO:0000256" key="4">
    <source>
        <dbReference type="ARBA" id="ARBA00022676"/>
    </source>
</evidence>
<dbReference type="GO" id="GO:0000139">
    <property type="term" value="C:Golgi membrane"/>
    <property type="evidence" value="ECO:0007669"/>
    <property type="project" value="UniProtKB-SubCell"/>
</dbReference>
<dbReference type="PANTHER" id="PTHR48438">
    <property type="entry name" value="ALPHA-(1,3)-FUCOSYLTRANSFERASE C-RELATED"/>
    <property type="match status" value="1"/>
</dbReference>
<evidence type="ECO:0000259" key="14">
    <source>
        <dbReference type="Pfam" id="PF17039"/>
    </source>
</evidence>
<evidence type="ECO:0000256" key="3">
    <source>
        <dbReference type="ARBA" id="ARBA00008919"/>
    </source>
</evidence>
<dbReference type="Pfam" id="PF17039">
    <property type="entry name" value="Glyco_tran_10_N"/>
    <property type="match status" value="1"/>
</dbReference>
<comment type="similarity">
    <text evidence="3 12">Belongs to the glycosyltransferase 10 family.</text>
</comment>
<organism evidence="15 16">
    <name type="scientific">Owenia fusiformis</name>
    <name type="common">Polychaete worm</name>
    <dbReference type="NCBI Taxonomy" id="6347"/>
    <lineage>
        <taxon>Eukaryota</taxon>
        <taxon>Metazoa</taxon>
        <taxon>Spiralia</taxon>
        <taxon>Lophotrochozoa</taxon>
        <taxon>Annelida</taxon>
        <taxon>Polychaeta</taxon>
        <taxon>Sedentaria</taxon>
        <taxon>Canalipalpata</taxon>
        <taxon>Sabellida</taxon>
        <taxon>Oweniida</taxon>
        <taxon>Oweniidae</taxon>
        <taxon>Owenia</taxon>
    </lineage>
</organism>
<evidence type="ECO:0000256" key="5">
    <source>
        <dbReference type="ARBA" id="ARBA00022679"/>
    </source>
</evidence>
<dbReference type="UniPathway" id="UPA00378"/>
<accession>A0A8J1UJM7</accession>
<comment type="subcellular location">
    <subcellularLocation>
        <location evidence="1">Golgi apparatus membrane</location>
        <topology evidence="1">Single-pass type II membrane protein</topology>
    </subcellularLocation>
    <subcellularLocation>
        <location evidence="12">Golgi apparatus</location>
        <location evidence="12">Golgi stack membrane</location>
        <topology evidence="12">Single-pass type II membrane protein</topology>
    </subcellularLocation>
</comment>
<comment type="pathway">
    <text evidence="2">Protein modification; protein glycosylation.</text>
</comment>
<evidence type="ECO:0000313" key="15">
    <source>
        <dbReference type="EMBL" id="CAH1788846.1"/>
    </source>
</evidence>
<dbReference type="SUPFAM" id="SSF53756">
    <property type="entry name" value="UDP-Glycosyltransferase/glycogen phosphorylase"/>
    <property type="match status" value="1"/>
</dbReference>
<name>A0A8J1UJM7_OWEFU</name>